<dbReference type="EMBL" id="CP023344">
    <property type="protein sequence ID" value="ATC64836.1"/>
    <property type="molecule type" value="Genomic_DNA"/>
</dbReference>
<organism evidence="4 5">
    <name type="scientific">Nibricoccus aquaticus</name>
    <dbReference type="NCBI Taxonomy" id="2576891"/>
    <lineage>
        <taxon>Bacteria</taxon>
        <taxon>Pseudomonadati</taxon>
        <taxon>Verrucomicrobiota</taxon>
        <taxon>Opitutia</taxon>
        <taxon>Opitutales</taxon>
        <taxon>Opitutaceae</taxon>
        <taxon>Nibricoccus</taxon>
    </lineage>
</organism>
<keyword evidence="2" id="KW-0560">Oxidoreductase</keyword>
<gene>
    <name evidence="4" type="primary">pdxA</name>
    <name evidence="4" type="ORF">CMV30_13150</name>
</gene>
<evidence type="ECO:0000313" key="4">
    <source>
        <dbReference type="EMBL" id="ATC64836.1"/>
    </source>
</evidence>
<reference evidence="4 5" key="1">
    <citation type="submission" date="2017-09" db="EMBL/GenBank/DDBJ databases">
        <title>Complete genome sequence of Verrucomicrobial strain HZ-65, isolated from freshwater.</title>
        <authorList>
            <person name="Choi A."/>
        </authorList>
    </citation>
    <scope>NUCLEOTIDE SEQUENCE [LARGE SCALE GENOMIC DNA]</scope>
    <source>
        <strain evidence="4 5">HZ-65</strain>
    </source>
</reference>
<dbReference type="GO" id="GO:0016491">
    <property type="term" value="F:oxidoreductase activity"/>
    <property type="evidence" value="ECO:0007669"/>
    <property type="project" value="UniProtKB-KW"/>
</dbReference>
<dbReference type="SUPFAM" id="SSF53659">
    <property type="entry name" value="Isocitrate/Isopropylmalate dehydrogenase-like"/>
    <property type="match status" value="1"/>
</dbReference>
<dbReference type="GO" id="GO:0046872">
    <property type="term" value="F:metal ion binding"/>
    <property type="evidence" value="ECO:0007669"/>
    <property type="project" value="UniProtKB-KW"/>
</dbReference>
<dbReference type="KEGG" id="vbh:CMV30_13150"/>
<name>A0A290QEZ0_9BACT</name>
<protein>
    <submittedName>
        <fullName evidence="4">4-hydroxythreonine-4-phosphate dehydrogenase PdxA</fullName>
    </submittedName>
</protein>
<dbReference type="Proteomes" id="UP000217265">
    <property type="component" value="Chromosome"/>
</dbReference>
<dbReference type="AlphaFoldDB" id="A0A290QEZ0"/>
<dbReference type="Pfam" id="PF04166">
    <property type="entry name" value="PdxA"/>
    <property type="match status" value="1"/>
</dbReference>
<keyword evidence="1" id="KW-0479">Metal-binding</keyword>
<evidence type="ECO:0000256" key="2">
    <source>
        <dbReference type="ARBA" id="ARBA00023002"/>
    </source>
</evidence>
<dbReference type="InterPro" id="IPR005255">
    <property type="entry name" value="PdxA_fam"/>
</dbReference>
<evidence type="ECO:0000313" key="5">
    <source>
        <dbReference type="Proteomes" id="UP000217265"/>
    </source>
</evidence>
<keyword evidence="5" id="KW-1185">Reference proteome</keyword>
<evidence type="ECO:0000256" key="1">
    <source>
        <dbReference type="ARBA" id="ARBA00022723"/>
    </source>
</evidence>
<dbReference type="PANTHER" id="PTHR30004">
    <property type="entry name" value="4-HYDROXYTHREONINE-4-PHOSPHATE DEHYDROGENASE"/>
    <property type="match status" value="1"/>
</dbReference>
<dbReference type="PANTHER" id="PTHR30004:SF6">
    <property type="entry name" value="D-THREONATE 4-PHOSPHATE DEHYDROGENASE"/>
    <property type="match status" value="1"/>
</dbReference>
<sequence length="317" mass="32886">MAAVRMSAKLALTCGDPAGVGPEIIEAWLKAHRAEAREVAVIGPARWVESIDLCGATAVAVAGDGVDADFSAVLGQPSVEGARVALAAMERAAAGTLSGEFSGVVTGPVSKSWLQKAGYAFPGQTEFFAARWGGEPTMAFCGGKLRVVLLTWHIPLREVAGQLTEANIERAVRAADELARAEGVAAPRIGVCGLNPHAGEDGLLGSEERDVIDPVLGRLRGDFPGLSRCEAGDTLFARSLRGEFDVVIALYHDQGLAPLKTVDFDEAVNVTLGLPHVRTSPDHGTAFGIAGKGVASATSFANAVTVARRLINARGGQ</sequence>
<dbReference type="Gene3D" id="3.40.718.10">
    <property type="entry name" value="Isopropylmalate Dehydrogenase"/>
    <property type="match status" value="1"/>
</dbReference>
<dbReference type="NCBIfam" id="TIGR00557">
    <property type="entry name" value="pdxA"/>
    <property type="match status" value="1"/>
</dbReference>
<dbReference type="GO" id="GO:0051287">
    <property type="term" value="F:NAD binding"/>
    <property type="evidence" value="ECO:0007669"/>
    <property type="project" value="InterPro"/>
</dbReference>
<dbReference type="OrthoDB" id="9801783at2"/>
<proteinExistence type="predicted"/>
<keyword evidence="3" id="KW-0520">NAD</keyword>
<accession>A0A290QEZ0</accession>
<evidence type="ECO:0000256" key="3">
    <source>
        <dbReference type="ARBA" id="ARBA00023027"/>
    </source>
</evidence>